<evidence type="ECO:0000259" key="1">
    <source>
        <dbReference type="PROSITE" id="PS50987"/>
    </source>
</evidence>
<dbReference type="Proteomes" id="UP000254978">
    <property type="component" value="Unassembled WGS sequence"/>
</dbReference>
<sequence>MSSAALFGALGDPHRLRIVTHLCESGPRSTLQVAQVISLSRQATTKHLELLSAAGVVGSAKQGRERIWTVDPAPLAEAGDYLAELSARWDHALGRLKAFVED</sequence>
<proteinExistence type="predicted"/>
<protein>
    <submittedName>
        <fullName evidence="2">Putative transcriptional regulator</fullName>
    </submittedName>
</protein>
<dbReference type="Pfam" id="PF12840">
    <property type="entry name" value="HTH_20"/>
    <property type="match status" value="1"/>
</dbReference>
<dbReference type="InterPro" id="IPR001845">
    <property type="entry name" value="HTH_ArsR_DNA-bd_dom"/>
</dbReference>
<dbReference type="PROSITE" id="PS50987">
    <property type="entry name" value="HTH_ARSR_2"/>
    <property type="match status" value="1"/>
</dbReference>
<dbReference type="CDD" id="cd00090">
    <property type="entry name" value="HTH_ARSR"/>
    <property type="match status" value="1"/>
</dbReference>
<gene>
    <name evidence="2" type="ORF">NCTC10821_00843</name>
</gene>
<name>A0A378TBX5_9MYCO</name>
<accession>A0A378TBX5</accession>
<feature type="domain" description="HTH arsR-type" evidence="1">
    <location>
        <begin position="1"/>
        <end position="90"/>
    </location>
</feature>
<dbReference type="InterPro" id="IPR036390">
    <property type="entry name" value="WH_DNA-bd_sf"/>
</dbReference>
<dbReference type="RefSeq" id="WP_115277602.1">
    <property type="nucleotide sequence ID" value="NZ_AP022600.1"/>
</dbReference>
<dbReference type="AlphaFoldDB" id="A0A378TBX5"/>
<dbReference type="NCBIfam" id="NF033788">
    <property type="entry name" value="HTH_metalloreg"/>
    <property type="match status" value="1"/>
</dbReference>
<dbReference type="OrthoDB" id="3630048at2"/>
<dbReference type="InterPro" id="IPR011991">
    <property type="entry name" value="ArsR-like_HTH"/>
</dbReference>
<reference evidence="2 3" key="1">
    <citation type="submission" date="2018-06" db="EMBL/GenBank/DDBJ databases">
        <authorList>
            <consortium name="Pathogen Informatics"/>
            <person name="Doyle S."/>
        </authorList>
    </citation>
    <scope>NUCLEOTIDE SEQUENCE [LARGE SCALE GENOMIC DNA]</scope>
    <source>
        <strain evidence="2 3">NCTC10821</strain>
    </source>
</reference>
<dbReference type="EMBL" id="UGQT01000001">
    <property type="protein sequence ID" value="STZ57343.1"/>
    <property type="molecule type" value="Genomic_DNA"/>
</dbReference>
<dbReference type="SUPFAM" id="SSF46785">
    <property type="entry name" value="Winged helix' DNA-binding domain"/>
    <property type="match status" value="1"/>
</dbReference>
<organism evidence="2 3">
    <name type="scientific">Mycolicibacterium tokaiense</name>
    <dbReference type="NCBI Taxonomy" id="39695"/>
    <lineage>
        <taxon>Bacteria</taxon>
        <taxon>Bacillati</taxon>
        <taxon>Actinomycetota</taxon>
        <taxon>Actinomycetes</taxon>
        <taxon>Mycobacteriales</taxon>
        <taxon>Mycobacteriaceae</taxon>
        <taxon>Mycolicibacterium</taxon>
    </lineage>
</organism>
<dbReference type="SMART" id="SM00418">
    <property type="entry name" value="HTH_ARSR"/>
    <property type="match status" value="1"/>
</dbReference>
<dbReference type="PANTHER" id="PTHR38600:SF1">
    <property type="entry name" value="TRANSCRIPTIONAL REGULATORY PROTEIN"/>
    <property type="match status" value="1"/>
</dbReference>
<dbReference type="PRINTS" id="PR00778">
    <property type="entry name" value="HTHARSR"/>
</dbReference>
<dbReference type="InterPro" id="IPR036388">
    <property type="entry name" value="WH-like_DNA-bd_sf"/>
</dbReference>
<dbReference type="GO" id="GO:0003700">
    <property type="term" value="F:DNA-binding transcription factor activity"/>
    <property type="evidence" value="ECO:0007669"/>
    <property type="project" value="InterPro"/>
</dbReference>
<dbReference type="PANTHER" id="PTHR38600">
    <property type="entry name" value="TRANSCRIPTIONAL REGULATORY PROTEIN"/>
    <property type="match status" value="1"/>
</dbReference>
<evidence type="ECO:0000313" key="2">
    <source>
        <dbReference type="EMBL" id="STZ57343.1"/>
    </source>
</evidence>
<dbReference type="Gene3D" id="1.10.10.10">
    <property type="entry name" value="Winged helix-like DNA-binding domain superfamily/Winged helix DNA-binding domain"/>
    <property type="match status" value="1"/>
</dbReference>
<keyword evidence="3" id="KW-1185">Reference proteome</keyword>
<evidence type="ECO:0000313" key="3">
    <source>
        <dbReference type="Proteomes" id="UP000254978"/>
    </source>
</evidence>